<dbReference type="AlphaFoldDB" id="A0A9R1XWL1"/>
<dbReference type="EMBL" id="NBSK02000002">
    <property type="protein sequence ID" value="KAJ0222407.1"/>
    <property type="molecule type" value="Genomic_DNA"/>
</dbReference>
<reference evidence="2 3" key="1">
    <citation type="journal article" date="2017" name="Nat. Commun.">
        <title>Genome assembly with in vitro proximity ligation data and whole-genome triplication in lettuce.</title>
        <authorList>
            <person name="Reyes-Chin-Wo S."/>
            <person name="Wang Z."/>
            <person name="Yang X."/>
            <person name="Kozik A."/>
            <person name="Arikit S."/>
            <person name="Song C."/>
            <person name="Xia L."/>
            <person name="Froenicke L."/>
            <person name="Lavelle D.O."/>
            <person name="Truco M.J."/>
            <person name="Xia R."/>
            <person name="Zhu S."/>
            <person name="Xu C."/>
            <person name="Xu H."/>
            <person name="Xu X."/>
            <person name="Cox K."/>
            <person name="Korf I."/>
            <person name="Meyers B.C."/>
            <person name="Michelmore R.W."/>
        </authorList>
    </citation>
    <scope>NUCLEOTIDE SEQUENCE [LARGE SCALE GENOMIC DNA]</scope>
    <source>
        <strain evidence="3">cv. Salinas</strain>
        <tissue evidence="2">Seedlings</tissue>
    </source>
</reference>
<dbReference type="PANTHER" id="PTHR12961:SF0">
    <property type="entry name" value="CONSERVED OLIGOMERIC GOLGI COMPLEX SUBUNIT 2"/>
    <property type="match status" value="1"/>
</dbReference>
<accession>A0A9R1XWL1</accession>
<organism evidence="2 3">
    <name type="scientific">Lactuca sativa</name>
    <name type="common">Garden lettuce</name>
    <dbReference type="NCBI Taxonomy" id="4236"/>
    <lineage>
        <taxon>Eukaryota</taxon>
        <taxon>Viridiplantae</taxon>
        <taxon>Streptophyta</taxon>
        <taxon>Embryophyta</taxon>
        <taxon>Tracheophyta</taxon>
        <taxon>Spermatophyta</taxon>
        <taxon>Magnoliopsida</taxon>
        <taxon>eudicotyledons</taxon>
        <taxon>Gunneridae</taxon>
        <taxon>Pentapetalae</taxon>
        <taxon>asterids</taxon>
        <taxon>campanulids</taxon>
        <taxon>Asterales</taxon>
        <taxon>Asteraceae</taxon>
        <taxon>Cichorioideae</taxon>
        <taxon>Cichorieae</taxon>
        <taxon>Lactucinae</taxon>
        <taxon>Lactuca</taxon>
    </lineage>
</organism>
<evidence type="ECO:0000259" key="1">
    <source>
        <dbReference type="Pfam" id="PF12022"/>
    </source>
</evidence>
<proteinExistence type="predicted"/>
<feature type="domain" description="COG complex component COG2 C-terminal" evidence="1">
    <location>
        <begin position="5"/>
        <end position="80"/>
    </location>
</feature>
<dbReference type="GO" id="GO:0007030">
    <property type="term" value="P:Golgi organization"/>
    <property type="evidence" value="ECO:0007669"/>
    <property type="project" value="InterPro"/>
</dbReference>
<comment type="caution">
    <text evidence="2">The sequence shown here is derived from an EMBL/GenBank/DDBJ whole genome shotgun (WGS) entry which is preliminary data.</text>
</comment>
<dbReference type="PANTHER" id="PTHR12961">
    <property type="entry name" value="CONSERVED OLIGOMERIC GOLGI COMPLEX COMPONENT 2"/>
    <property type="match status" value="1"/>
</dbReference>
<keyword evidence="3" id="KW-1185">Reference proteome</keyword>
<dbReference type="Proteomes" id="UP000235145">
    <property type="component" value="Unassembled WGS sequence"/>
</dbReference>
<dbReference type="Pfam" id="PF12022">
    <property type="entry name" value="COG2_C"/>
    <property type="match status" value="1"/>
</dbReference>
<name>A0A9R1XWL1_LACSA</name>
<dbReference type="OrthoDB" id="1690194at2759"/>
<gene>
    <name evidence="2" type="ORF">LSAT_V11C200065590</name>
</gene>
<dbReference type="GO" id="GO:0015031">
    <property type="term" value="P:protein transport"/>
    <property type="evidence" value="ECO:0007669"/>
    <property type="project" value="InterPro"/>
</dbReference>
<dbReference type="InterPro" id="IPR009316">
    <property type="entry name" value="COG2"/>
</dbReference>
<protein>
    <recommendedName>
        <fullName evidence="1">COG complex component COG2 C-terminal domain-containing protein</fullName>
    </recommendedName>
</protein>
<evidence type="ECO:0000313" key="3">
    <source>
        <dbReference type="Proteomes" id="UP000235145"/>
    </source>
</evidence>
<evidence type="ECO:0000313" key="2">
    <source>
        <dbReference type="EMBL" id="KAJ0222407.1"/>
    </source>
</evidence>
<dbReference type="InterPro" id="IPR024603">
    <property type="entry name" value="COG_complex_COG2_C"/>
</dbReference>
<sequence length="97" mass="10735">MLNILNSCSTQVVDIVKNSILQGGQSLKDLFPSVIDSIIETLVGKSNEELKQLHGIVAAYRMTKKPPPVRHSHYDSGVLRVTPRKPKVETFPGLTPR</sequence>
<dbReference type="GO" id="GO:0016020">
    <property type="term" value="C:membrane"/>
    <property type="evidence" value="ECO:0007669"/>
    <property type="project" value="InterPro"/>
</dbReference>